<gene>
    <name evidence="3" type="ORF">H9804_05560</name>
</gene>
<feature type="binding site" evidence="2">
    <location>
        <position position="63"/>
    </location>
    <ligand>
        <name>Fe cation</name>
        <dbReference type="ChEBI" id="CHEBI:24875"/>
        <label>2</label>
    </ligand>
</feature>
<feature type="binding site" evidence="2">
    <location>
        <position position="35"/>
    </location>
    <ligand>
        <name>Fe cation</name>
        <dbReference type="ChEBI" id="CHEBI:24875"/>
        <label>2</label>
    </ligand>
</feature>
<keyword evidence="2" id="KW-0479">Metal-binding</keyword>
<evidence type="ECO:0000256" key="2">
    <source>
        <dbReference type="PIRSR" id="PIRSR004789-51"/>
    </source>
</evidence>
<feature type="binding site" evidence="2">
    <location>
        <position position="145"/>
    </location>
    <ligand>
        <name>Fe cation</name>
        <dbReference type="ChEBI" id="CHEBI:24875"/>
        <label>2</label>
    </ligand>
</feature>
<dbReference type="PANTHER" id="PTHR36303:SF1">
    <property type="entry name" value="2',3'-CYCLIC-NUCLEOTIDE 2'-PHOSPHODIESTERASE"/>
    <property type="match status" value="1"/>
</dbReference>
<sequence length="259" mass="28953">MKILFIGDIVGRLGRKACRYHLSHNKYDFVIGNVENSAAGFGITDKVYHELKDMGFNAMTAGNHTWDKKEALSLADSWDAFIRPANLSSSLAGKGYRIFNVNNKNICIINLLGRVFLNMSNCPFEMFDKIYNELPKDTFILVDFHGEATSEKIAFGHYAKGRANVICGTHTHVQTNDLKMIDKNTLYLTDAGMCGAESSVIGVETAPVVEMFTKQVPVRFTVETKGAAMFNGFSFTINDDNIITDYTLINEVYPEMELN</sequence>
<dbReference type="Proteomes" id="UP000824176">
    <property type="component" value="Unassembled WGS sequence"/>
</dbReference>
<name>A0A9D2KB49_9BACT</name>
<evidence type="ECO:0000313" key="4">
    <source>
        <dbReference type="Proteomes" id="UP000824176"/>
    </source>
</evidence>
<feature type="active site" description="Proton donor" evidence="1">
    <location>
        <position position="64"/>
    </location>
</feature>
<dbReference type="SUPFAM" id="SSF56300">
    <property type="entry name" value="Metallo-dependent phosphatases"/>
    <property type="match status" value="1"/>
</dbReference>
<reference evidence="3" key="1">
    <citation type="journal article" date="2021" name="PeerJ">
        <title>Extensive microbial diversity within the chicken gut microbiome revealed by metagenomics and culture.</title>
        <authorList>
            <person name="Gilroy R."/>
            <person name="Ravi A."/>
            <person name="Getino M."/>
            <person name="Pursley I."/>
            <person name="Horton D.L."/>
            <person name="Alikhan N.F."/>
            <person name="Baker D."/>
            <person name="Gharbi K."/>
            <person name="Hall N."/>
            <person name="Watson M."/>
            <person name="Adriaenssens E.M."/>
            <person name="Foster-Nyarko E."/>
            <person name="Jarju S."/>
            <person name="Secka A."/>
            <person name="Antonio M."/>
            <person name="Oren A."/>
            <person name="Chaudhuri R.R."/>
            <person name="La Ragione R."/>
            <person name="Hildebrand F."/>
            <person name="Pallen M.J."/>
        </authorList>
    </citation>
    <scope>NUCLEOTIDE SEQUENCE</scope>
    <source>
        <strain evidence="3">ChiW4-1371</strain>
    </source>
</reference>
<proteinExistence type="predicted"/>
<feature type="binding site" evidence="2">
    <location>
        <position position="170"/>
    </location>
    <ligand>
        <name>Fe cation</name>
        <dbReference type="ChEBI" id="CHEBI:24875"/>
        <label>2</label>
    </ligand>
</feature>
<feature type="binding site" evidence="2">
    <location>
        <position position="8"/>
    </location>
    <ligand>
        <name>Fe cation</name>
        <dbReference type="ChEBI" id="CHEBI:24875"/>
        <label>1</label>
    </ligand>
</feature>
<protein>
    <submittedName>
        <fullName evidence="3">YmdB family metallophosphoesterase</fullName>
    </submittedName>
</protein>
<feature type="binding site" evidence="2">
    <location>
        <position position="35"/>
    </location>
    <ligand>
        <name>Fe cation</name>
        <dbReference type="ChEBI" id="CHEBI:24875"/>
        <label>1</label>
    </ligand>
</feature>
<organism evidence="3 4">
    <name type="scientific">Candidatus Mucispirillum faecigallinarum</name>
    <dbReference type="NCBI Taxonomy" id="2838699"/>
    <lineage>
        <taxon>Bacteria</taxon>
        <taxon>Pseudomonadati</taxon>
        <taxon>Deferribacterota</taxon>
        <taxon>Deferribacteres</taxon>
        <taxon>Deferribacterales</taxon>
        <taxon>Mucispirillaceae</taxon>
        <taxon>Mucispirillum</taxon>
    </lineage>
</organism>
<dbReference type="Pfam" id="PF13277">
    <property type="entry name" value="YmdB"/>
    <property type="match status" value="1"/>
</dbReference>
<accession>A0A9D2KB49</accession>
<dbReference type="InterPro" id="IPR005235">
    <property type="entry name" value="YmdB-like"/>
</dbReference>
<feature type="binding site" evidence="2">
    <location>
        <position position="172"/>
    </location>
    <ligand>
        <name>Fe cation</name>
        <dbReference type="ChEBI" id="CHEBI:24875"/>
        <label>1</label>
    </ligand>
</feature>
<evidence type="ECO:0000313" key="3">
    <source>
        <dbReference type="EMBL" id="HIZ89390.1"/>
    </source>
</evidence>
<comment type="caution">
    <text evidence="3">The sequence shown here is derived from an EMBL/GenBank/DDBJ whole genome shotgun (WGS) entry which is preliminary data.</text>
</comment>
<dbReference type="AlphaFoldDB" id="A0A9D2KB49"/>
<dbReference type="GO" id="GO:0046872">
    <property type="term" value="F:metal ion binding"/>
    <property type="evidence" value="ECO:0007669"/>
    <property type="project" value="UniProtKB-KW"/>
</dbReference>
<dbReference type="InterPro" id="IPR029052">
    <property type="entry name" value="Metallo-depent_PP-like"/>
</dbReference>
<dbReference type="GO" id="GO:0004113">
    <property type="term" value="F:2',3'-cyclic-nucleotide 3'-phosphodiesterase activity"/>
    <property type="evidence" value="ECO:0007669"/>
    <property type="project" value="TreeGrafter"/>
</dbReference>
<dbReference type="Gene3D" id="3.60.21.10">
    <property type="match status" value="1"/>
</dbReference>
<dbReference type="PIRSF" id="PIRSF004789">
    <property type="entry name" value="DR1281"/>
    <property type="match status" value="1"/>
</dbReference>
<evidence type="ECO:0000256" key="1">
    <source>
        <dbReference type="PIRSR" id="PIRSR004789-50"/>
    </source>
</evidence>
<dbReference type="PANTHER" id="PTHR36303">
    <property type="entry name" value="2',3'-CYCLIC-NUCLEOTIDE 2'-PHOSPHODIESTERASE"/>
    <property type="match status" value="1"/>
</dbReference>
<feature type="binding site" evidence="2">
    <location>
        <position position="36"/>
    </location>
    <ligand>
        <name>Fe cation</name>
        <dbReference type="ChEBI" id="CHEBI:24875"/>
        <label>1</label>
    </ligand>
</feature>
<dbReference type="EMBL" id="DXAQ01000086">
    <property type="protein sequence ID" value="HIZ89390.1"/>
    <property type="molecule type" value="Genomic_DNA"/>
</dbReference>
<reference evidence="3" key="2">
    <citation type="submission" date="2021-04" db="EMBL/GenBank/DDBJ databases">
        <authorList>
            <person name="Gilroy R."/>
        </authorList>
    </citation>
    <scope>NUCLEOTIDE SEQUENCE</scope>
    <source>
        <strain evidence="3">ChiW4-1371</strain>
    </source>
</reference>